<dbReference type="EMBL" id="OMOD01000168">
    <property type="protein sequence ID" value="SPF47114.1"/>
    <property type="molecule type" value="Genomic_DNA"/>
</dbReference>
<feature type="domain" description="RRM" evidence="3">
    <location>
        <begin position="2"/>
        <end position="80"/>
    </location>
</feature>
<dbReference type="Pfam" id="PF00076">
    <property type="entry name" value="RRM_1"/>
    <property type="match status" value="1"/>
</dbReference>
<sequence>MKNIFVGNLSFNTSEDDLRQAFQAYGQVDRVSILTDRDTGRSRGFGFVEMANNEDGEKAIAALNGSQLGGRTINVNEARPKTERAAGGGGGGGRDRGDRGGRGGGQRDRW</sequence>
<evidence type="ECO:0000259" key="3">
    <source>
        <dbReference type="PROSITE" id="PS50102"/>
    </source>
</evidence>
<dbReference type="InterPro" id="IPR035979">
    <property type="entry name" value="RBD_domain_sf"/>
</dbReference>
<protein>
    <submittedName>
        <fullName evidence="4">Putative RNA-binding protein RbpF</fullName>
    </submittedName>
</protein>
<dbReference type="InterPro" id="IPR012677">
    <property type="entry name" value="Nucleotide-bd_a/b_plait_sf"/>
</dbReference>
<keyword evidence="1" id="KW-0694">RNA-binding</keyword>
<dbReference type="SUPFAM" id="SSF54928">
    <property type="entry name" value="RNA-binding domain, RBD"/>
    <property type="match status" value="1"/>
</dbReference>
<reference evidence="5" key="1">
    <citation type="submission" date="2018-02" db="EMBL/GenBank/DDBJ databases">
        <authorList>
            <person name="Hausmann B."/>
        </authorList>
    </citation>
    <scope>NUCLEOTIDE SEQUENCE [LARGE SCALE GENOMIC DNA]</scope>
    <source>
        <strain evidence="5">Peat soil MAG SbA1</strain>
    </source>
</reference>
<dbReference type="Gene3D" id="3.30.70.330">
    <property type="match status" value="1"/>
</dbReference>
<dbReference type="PROSITE" id="PS50102">
    <property type="entry name" value="RRM"/>
    <property type="match status" value="1"/>
</dbReference>
<name>A0A2U3L5C4_9BACT</name>
<dbReference type="InterPro" id="IPR048289">
    <property type="entry name" value="RRM2_NsCP33-like"/>
</dbReference>
<dbReference type="CDD" id="cd21608">
    <property type="entry name" value="RRM2_NsCP33_like"/>
    <property type="match status" value="1"/>
</dbReference>
<gene>
    <name evidence="4" type="primary">rbpF</name>
    <name evidence="4" type="ORF">SBA1_710025</name>
</gene>
<dbReference type="Proteomes" id="UP000238701">
    <property type="component" value="Unassembled WGS sequence"/>
</dbReference>
<evidence type="ECO:0000313" key="5">
    <source>
        <dbReference type="Proteomes" id="UP000238701"/>
    </source>
</evidence>
<dbReference type="OrthoDB" id="9798855at2"/>
<feature type="region of interest" description="Disordered" evidence="2">
    <location>
        <begin position="70"/>
        <end position="110"/>
    </location>
</feature>
<feature type="compositionally biased region" description="Basic and acidic residues" evidence="2">
    <location>
        <begin position="93"/>
        <end position="110"/>
    </location>
</feature>
<evidence type="ECO:0000256" key="2">
    <source>
        <dbReference type="SAM" id="MobiDB-lite"/>
    </source>
</evidence>
<dbReference type="PANTHER" id="PTHR48027">
    <property type="entry name" value="HETEROGENEOUS NUCLEAR RIBONUCLEOPROTEIN 87F-RELATED"/>
    <property type="match status" value="1"/>
</dbReference>
<dbReference type="GO" id="GO:0003723">
    <property type="term" value="F:RNA binding"/>
    <property type="evidence" value="ECO:0007669"/>
    <property type="project" value="UniProtKB-KW"/>
</dbReference>
<evidence type="ECO:0000313" key="4">
    <source>
        <dbReference type="EMBL" id="SPF47114.1"/>
    </source>
</evidence>
<accession>A0A2U3L5C4</accession>
<organism evidence="4 5">
    <name type="scientific">Candidatus Sulfotelmatobacter kueseliae</name>
    <dbReference type="NCBI Taxonomy" id="2042962"/>
    <lineage>
        <taxon>Bacteria</taxon>
        <taxon>Pseudomonadati</taxon>
        <taxon>Acidobacteriota</taxon>
        <taxon>Terriglobia</taxon>
        <taxon>Terriglobales</taxon>
        <taxon>Candidatus Korobacteraceae</taxon>
        <taxon>Candidatus Sulfotelmatobacter</taxon>
    </lineage>
</organism>
<proteinExistence type="predicted"/>
<dbReference type="InterPro" id="IPR052462">
    <property type="entry name" value="SLIRP/GR-RBP-like"/>
</dbReference>
<dbReference type="InterPro" id="IPR000504">
    <property type="entry name" value="RRM_dom"/>
</dbReference>
<evidence type="ECO:0000256" key="1">
    <source>
        <dbReference type="ARBA" id="ARBA00022884"/>
    </source>
</evidence>
<dbReference type="SMART" id="SM00360">
    <property type="entry name" value="RRM"/>
    <property type="match status" value="1"/>
</dbReference>
<dbReference type="AlphaFoldDB" id="A0A2U3L5C4"/>